<dbReference type="PROSITE" id="PS51186">
    <property type="entry name" value="GNAT"/>
    <property type="match status" value="1"/>
</dbReference>
<accession>A0ABS5CB03</accession>
<reference evidence="4 5" key="1">
    <citation type="submission" date="2021-04" db="EMBL/GenBank/DDBJ databases">
        <title>Paenibacillus sp. DLE-14 whole genome sequence.</title>
        <authorList>
            <person name="Ham Y.J."/>
        </authorList>
    </citation>
    <scope>NUCLEOTIDE SEQUENCE [LARGE SCALE GENOMIC DNA]</scope>
    <source>
        <strain evidence="4 5">DLE-14</strain>
    </source>
</reference>
<dbReference type="InterPro" id="IPR016181">
    <property type="entry name" value="Acyl_CoA_acyltransferase"/>
</dbReference>
<evidence type="ECO:0000313" key="5">
    <source>
        <dbReference type="Proteomes" id="UP000673394"/>
    </source>
</evidence>
<gene>
    <name evidence="4" type="ORF">I8J30_10400</name>
</gene>
<keyword evidence="5" id="KW-1185">Reference proteome</keyword>
<keyword evidence="1" id="KW-0808">Transferase</keyword>
<dbReference type="PANTHER" id="PTHR42919:SF8">
    <property type="entry name" value="N-ALPHA-ACETYLTRANSFERASE 50"/>
    <property type="match status" value="1"/>
</dbReference>
<evidence type="ECO:0000259" key="3">
    <source>
        <dbReference type="PROSITE" id="PS51186"/>
    </source>
</evidence>
<dbReference type="InterPro" id="IPR000182">
    <property type="entry name" value="GNAT_dom"/>
</dbReference>
<evidence type="ECO:0000256" key="1">
    <source>
        <dbReference type="ARBA" id="ARBA00022679"/>
    </source>
</evidence>
<dbReference type="Proteomes" id="UP000673394">
    <property type="component" value="Unassembled WGS sequence"/>
</dbReference>
<dbReference type="RefSeq" id="WP_210657952.1">
    <property type="nucleotide sequence ID" value="NZ_JAGKSP010000003.1"/>
</dbReference>
<dbReference type="EMBL" id="JAGKSP010000003">
    <property type="protein sequence ID" value="MBP3963109.1"/>
    <property type="molecule type" value="Genomic_DNA"/>
</dbReference>
<dbReference type="Gene3D" id="3.40.630.30">
    <property type="match status" value="1"/>
</dbReference>
<comment type="caution">
    <text evidence="4">The sequence shown here is derived from an EMBL/GenBank/DDBJ whole genome shotgun (WGS) entry which is preliminary data.</text>
</comment>
<dbReference type="PANTHER" id="PTHR42919">
    <property type="entry name" value="N-ALPHA-ACETYLTRANSFERASE"/>
    <property type="match status" value="1"/>
</dbReference>
<organism evidence="4 5">
    <name type="scientific">Paenibacillus lignilyticus</name>
    <dbReference type="NCBI Taxonomy" id="1172615"/>
    <lineage>
        <taxon>Bacteria</taxon>
        <taxon>Bacillati</taxon>
        <taxon>Bacillota</taxon>
        <taxon>Bacilli</taxon>
        <taxon>Bacillales</taxon>
        <taxon>Paenibacillaceae</taxon>
        <taxon>Paenibacillus</taxon>
    </lineage>
</organism>
<keyword evidence="2" id="KW-0012">Acyltransferase</keyword>
<dbReference type="InterPro" id="IPR051556">
    <property type="entry name" value="N-term/lysine_N-AcTrnsfr"/>
</dbReference>
<feature type="domain" description="N-acetyltransferase" evidence="3">
    <location>
        <begin position="3"/>
        <end position="161"/>
    </location>
</feature>
<sequence>MDISIRDANGDDYESLVPLFQQVHDLHVSERPDLYKENATPVGEEYFKSLLLDDKQHIFLAAFGSDIVGMVVLKEEEIAENSFVNARKVLLVNSLCVADAVRKMGIGKKLMHYVFDFARSLQVDSIELGVSENNPNAIMFYHSIGMTTKSRKMELQWINIP</sequence>
<evidence type="ECO:0000313" key="4">
    <source>
        <dbReference type="EMBL" id="MBP3963109.1"/>
    </source>
</evidence>
<proteinExistence type="predicted"/>
<name>A0ABS5CB03_9BACL</name>
<evidence type="ECO:0000256" key="2">
    <source>
        <dbReference type="ARBA" id="ARBA00023315"/>
    </source>
</evidence>
<dbReference type="SUPFAM" id="SSF55729">
    <property type="entry name" value="Acyl-CoA N-acyltransferases (Nat)"/>
    <property type="match status" value="1"/>
</dbReference>
<dbReference type="Pfam" id="PF00583">
    <property type="entry name" value="Acetyltransf_1"/>
    <property type="match status" value="1"/>
</dbReference>
<dbReference type="CDD" id="cd04301">
    <property type="entry name" value="NAT_SF"/>
    <property type="match status" value="1"/>
</dbReference>
<protein>
    <submittedName>
        <fullName evidence="4">GNAT family N-acetyltransferase</fullName>
    </submittedName>
</protein>